<proteinExistence type="predicted"/>
<protein>
    <submittedName>
        <fullName evidence="1">Uncharacterized protein</fullName>
    </submittedName>
</protein>
<dbReference type="AlphaFoldDB" id="A0A0E9UJZ0"/>
<reference evidence="1" key="2">
    <citation type="journal article" date="2015" name="Fish Shellfish Immunol.">
        <title>Early steps in the European eel (Anguilla anguilla)-Vibrio vulnificus interaction in the gills: Role of the RtxA13 toxin.</title>
        <authorList>
            <person name="Callol A."/>
            <person name="Pajuelo D."/>
            <person name="Ebbesson L."/>
            <person name="Teles M."/>
            <person name="MacKenzie S."/>
            <person name="Amaro C."/>
        </authorList>
    </citation>
    <scope>NUCLEOTIDE SEQUENCE</scope>
</reference>
<name>A0A0E9UJZ0_ANGAN</name>
<evidence type="ECO:0000313" key="1">
    <source>
        <dbReference type="EMBL" id="JAH65263.1"/>
    </source>
</evidence>
<accession>A0A0E9UJZ0</accession>
<organism evidence="1">
    <name type="scientific">Anguilla anguilla</name>
    <name type="common">European freshwater eel</name>
    <name type="synonym">Muraena anguilla</name>
    <dbReference type="NCBI Taxonomy" id="7936"/>
    <lineage>
        <taxon>Eukaryota</taxon>
        <taxon>Metazoa</taxon>
        <taxon>Chordata</taxon>
        <taxon>Craniata</taxon>
        <taxon>Vertebrata</taxon>
        <taxon>Euteleostomi</taxon>
        <taxon>Actinopterygii</taxon>
        <taxon>Neopterygii</taxon>
        <taxon>Teleostei</taxon>
        <taxon>Anguilliformes</taxon>
        <taxon>Anguillidae</taxon>
        <taxon>Anguilla</taxon>
    </lineage>
</organism>
<dbReference type="EMBL" id="GBXM01043314">
    <property type="protein sequence ID" value="JAH65263.1"/>
    <property type="molecule type" value="Transcribed_RNA"/>
</dbReference>
<reference evidence="1" key="1">
    <citation type="submission" date="2014-11" db="EMBL/GenBank/DDBJ databases">
        <authorList>
            <person name="Amaro Gonzalez C."/>
        </authorList>
    </citation>
    <scope>NUCLEOTIDE SEQUENCE</scope>
</reference>
<sequence length="42" mass="4655">MMMYADCSETQVDGPRWDCMACSQCCQIGGIPAQLGHFLMLL</sequence>